<reference evidence="3 4" key="1">
    <citation type="submission" date="2024-05" db="EMBL/GenBank/DDBJ databases">
        <title>Genome sequencing and assembly of Indian major carp, Cirrhinus mrigala (Hamilton, 1822).</title>
        <authorList>
            <person name="Mohindra V."/>
            <person name="Chowdhury L.M."/>
            <person name="Lal K."/>
            <person name="Jena J.K."/>
        </authorList>
    </citation>
    <scope>NUCLEOTIDE SEQUENCE [LARGE SCALE GENOMIC DNA]</scope>
    <source>
        <strain evidence="3">CM1030</strain>
        <tissue evidence="3">Blood</tissue>
    </source>
</reference>
<sequence>MAQAKNDMSINMEISNGAVIHSPVGSCMEMEDRRTGAEEEEEDEVELAEEVDEDVNIGDDDCGESNAMSSTNIIIHKTEEEDIMEDMEEQVDQETVLQNKSTKEVNAGEMEEEEVEVTTPELQVMVELPTIMQTQVPELQNVAEELAGALKELDKNRADHKLETLYEDEKESDEMQTLIERQTETQEYQELLLSEVREFTCDLLEKIKNKSIEDQIQQVKSDTSLQEEEHEDVKLESWDDEGVKNNVDEEPQTVSSEGESVEDFQSLEEEVEPATFDNVGEEQSTTDVPLLEDCTEVGEPMHNDALKTNSDEETCITYNAPEERAIDCIATKQPSTDMIGGTIEEMVQNSNQLVESIVQEHEELERLQQVVGDTNLENYERMVAYTQSAIANGSEETRGADKEVEGIKKIQDESQRVVEFTEEPKQVEKEELPVEEESCKEVEQPLDDPKVTEEGACKKQEQLCNDKREVAEGGDTAKEHPRQVNQEVPAPREEGAGNWLEELKAVIEDEPRRKAQGGRKVNIPAWLKASESSDAHFQEPPKPLGSRIRSVSGGSEGEVNIKAKVQEVTMANGYSGIPAAVVQHEEEKTLVNTTKMATPAQQEGGPQDQQISLYVK</sequence>
<feature type="compositionally biased region" description="Acidic residues" evidence="2">
    <location>
        <begin position="259"/>
        <end position="272"/>
    </location>
</feature>
<feature type="region of interest" description="Disordered" evidence="2">
    <location>
        <begin position="532"/>
        <end position="554"/>
    </location>
</feature>
<gene>
    <name evidence="3" type="ORF">M9458_002409</name>
</gene>
<evidence type="ECO:0000313" key="4">
    <source>
        <dbReference type="Proteomes" id="UP001529510"/>
    </source>
</evidence>
<organism evidence="3 4">
    <name type="scientific">Cirrhinus mrigala</name>
    <name type="common">Mrigala</name>
    <dbReference type="NCBI Taxonomy" id="683832"/>
    <lineage>
        <taxon>Eukaryota</taxon>
        <taxon>Metazoa</taxon>
        <taxon>Chordata</taxon>
        <taxon>Craniata</taxon>
        <taxon>Vertebrata</taxon>
        <taxon>Euteleostomi</taxon>
        <taxon>Actinopterygii</taxon>
        <taxon>Neopterygii</taxon>
        <taxon>Teleostei</taxon>
        <taxon>Ostariophysi</taxon>
        <taxon>Cypriniformes</taxon>
        <taxon>Cyprinidae</taxon>
        <taxon>Labeoninae</taxon>
        <taxon>Labeonini</taxon>
        <taxon>Cirrhinus</taxon>
    </lineage>
</organism>
<feature type="region of interest" description="Disordered" evidence="2">
    <location>
        <begin position="21"/>
        <end position="71"/>
    </location>
</feature>
<evidence type="ECO:0000313" key="3">
    <source>
        <dbReference type="EMBL" id="KAL0204391.1"/>
    </source>
</evidence>
<protein>
    <submittedName>
        <fullName evidence="3">Uncharacterized protein</fullName>
    </submittedName>
</protein>
<dbReference type="Proteomes" id="UP001529510">
    <property type="component" value="Unassembled WGS sequence"/>
</dbReference>
<feature type="non-terminal residue" evidence="3">
    <location>
        <position position="616"/>
    </location>
</feature>
<feature type="region of interest" description="Disordered" evidence="2">
    <location>
        <begin position="468"/>
        <end position="498"/>
    </location>
</feature>
<feature type="coiled-coil region" evidence="1">
    <location>
        <begin position="136"/>
        <end position="163"/>
    </location>
</feature>
<evidence type="ECO:0000256" key="2">
    <source>
        <dbReference type="SAM" id="MobiDB-lite"/>
    </source>
</evidence>
<dbReference type="AlphaFoldDB" id="A0ABD0S1X6"/>
<feature type="compositionally biased region" description="Basic and acidic residues" evidence="2">
    <location>
        <begin position="422"/>
        <end position="454"/>
    </location>
</feature>
<dbReference type="EMBL" id="JAMKFB020000001">
    <property type="protein sequence ID" value="KAL0204391.1"/>
    <property type="molecule type" value="Genomic_DNA"/>
</dbReference>
<feature type="region of interest" description="Disordered" evidence="2">
    <location>
        <begin position="218"/>
        <end position="287"/>
    </location>
</feature>
<feature type="region of interest" description="Disordered" evidence="2">
    <location>
        <begin position="421"/>
        <end position="454"/>
    </location>
</feature>
<proteinExistence type="predicted"/>
<feature type="compositionally biased region" description="Polar residues" evidence="2">
    <location>
        <begin position="607"/>
        <end position="616"/>
    </location>
</feature>
<name>A0ABD0S1X6_CIRMR</name>
<feature type="compositionally biased region" description="Basic and acidic residues" evidence="2">
    <location>
        <begin position="468"/>
        <end position="482"/>
    </location>
</feature>
<feature type="compositionally biased region" description="Acidic residues" evidence="2">
    <location>
        <begin position="38"/>
        <end position="63"/>
    </location>
</feature>
<keyword evidence="4" id="KW-1185">Reference proteome</keyword>
<accession>A0ABD0S1X6</accession>
<feature type="region of interest" description="Disordered" evidence="2">
    <location>
        <begin position="593"/>
        <end position="616"/>
    </location>
</feature>
<feature type="compositionally biased region" description="Basic and acidic residues" evidence="2">
    <location>
        <begin position="231"/>
        <end position="247"/>
    </location>
</feature>
<comment type="caution">
    <text evidence="3">The sequence shown here is derived from an EMBL/GenBank/DDBJ whole genome shotgun (WGS) entry which is preliminary data.</text>
</comment>
<keyword evidence="1" id="KW-0175">Coiled coil</keyword>
<evidence type="ECO:0000256" key="1">
    <source>
        <dbReference type="SAM" id="Coils"/>
    </source>
</evidence>